<keyword evidence="2" id="KW-1185">Reference proteome</keyword>
<reference evidence="1 2" key="1">
    <citation type="journal article" date="2010" name="Stand. Genomic Sci.">
        <title>Complete genome sequence of Cellulophaga algicola type strain (IC166).</title>
        <authorList>
            <person name="Abt B."/>
            <person name="Lu M."/>
            <person name="Misra M."/>
            <person name="Han C."/>
            <person name="Nolan M."/>
            <person name="Lucas S."/>
            <person name="Hammon N."/>
            <person name="Deshpande S."/>
            <person name="Cheng J.F."/>
            <person name="Tapia R."/>
            <person name="Goodwin L."/>
            <person name="Pitluck S."/>
            <person name="Liolios K."/>
            <person name="Pagani I."/>
            <person name="Ivanova N."/>
            <person name="Mavromatis K."/>
            <person name="Ovchinikova G."/>
            <person name="Pati A."/>
            <person name="Chen A."/>
            <person name="Palaniappan K."/>
            <person name="Land M."/>
            <person name="Hauser L."/>
            <person name="Chang Y.J."/>
            <person name="Jeffries C.D."/>
            <person name="Detter J.C."/>
            <person name="Brambilla E."/>
            <person name="Rohde M."/>
            <person name="Tindall B.J."/>
            <person name="Goker M."/>
            <person name="Woyke T."/>
            <person name="Bristow J."/>
            <person name="Eisen J.A."/>
            <person name="Markowitz V."/>
            <person name="Hugenholtz P."/>
            <person name="Kyrpides N.C."/>
            <person name="Klenk H.P."/>
            <person name="Lapidus A."/>
        </authorList>
    </citation>
    <scope>NUCLEOTIDE SEQUENCE [LARGE SCALE GENOMIC DNA]</scope>
    <source>
        <strain evidence="2">DSM 14237 / IC166 / ACAM 630</strain>
    </source>
</reference>
<gene>
    <name evidence="1" type="ordered locus">Celal_1683</name>
</gene>
<name>E6XBY4_CELAD</name>
<dbReference type="OrthoDB" id="1158356at2"/>
<dbReference type="Gene3D" id="3.10.450.50">
    <property type="match status" value="1"/>
</dbReference>
<evidence type="ECO:0008006" key="3">
    <source>
        <dbReference type="Google" id="ProtNLM"/>
    </source>
</evidence>
<dbReference type="RefSeq" id="WP_013550467.1">
    <property type="nucleotide sequence ID" value="NC_014934.1"/>
</dbReference>
<dbReference type="PROSITE" id="PS51257">
    <property type="entry name" value="PROKAR_LIPOPROTEIN"/>
    <property type="match status" value="1"/>
</dbReference>
<dbReference type="AlphaFoldDB" id="E6XBY4"/>
<evidence type="ECO:0000313" key="1">
    <source>
        <dbReference type="EMBL" id="ADV48986.1"/>
    </source>
</evidence>
<dbReference type="EMBL" id="CP002453">
    <property type="protein sequence ID" value="ADV48986.1"/>
    <property type="molecule type" value="Genomic_DNA"/>
</dbReference>
<proteinExistence type="predicted"/>
<evidence type="ECO:0000313" key="2">
    <source>
        <dbReference type="Proteomes" id="UP000008634"/>
    </source>
</evidence>
<dbReference type="eggNOG" id="ENOG5033VAP">
    <property type="taxonomic scope" value="Bacteria"/>
</dbReference>
<dbReference type="KEGG" id="cao:Celal_1683"/>
<dbReference type="Proteomes" id="UP000008634">
    <property type="component" value="Chromosome"/>
</dbReference>
<sequence>MGINRISKKLIIFLFTFSIISCKQNVEKDKVIQTATVVHQIEKKQEIVKVENQVSQKKAIDFLRKFYVLYLTDINEDTNRCKLGDYLTEDLIESIDASDGDLIIDSQDYEKIDLNTLKVSKTNIENVFKVSFINYDERKINIKLLPIKESFKISGITIFRKSINFTYPSTVTKPGTIDAYDFNLLSYVTDSAGDRTQVSFFLEDFSNGFVFTKDSYDENFEYRCIKKKTGKDLKLYYQEDSDYDKYTGDTSIPLITIYKKGEDFYAVSSLIENGKEVKLKEVESRY</sequence>
<protein>
    <recommendedName>
        <fullName evidence="3">Lipoprotein</fullName>
    </recommendedName>
</protein>
<accession>E6XBY4</accession>
<dbReference type="HOGENOM" id="CLU_972154_0_0_10"/>
<organism evidence="1 2">
    <name type="scientific">Cellulophaga algicola (strain DSM 14237 / IC166 / ACAM 630)</name>
    <dbReference type="NCBI Taxonomy" id="688270"/>
    <lineage>
        <taxon>Bacteria</taxon>
        <taxon>Pseudomonadati</taxon>
        <taxon>Bacteroidota</taxon>
        <taxon>Flavobacteriia</taxon>
        <taxon>Flavobacteriales</taxon>
        <taxon>Flavobacteriaceae</taxon>
        <taxon>Cellulophaga</taxon>
    </lineage>
</organism>